<dbReference type="EMBL" id="JASCZI010211503">
    <property type="protein sequence ID" value="MED6193332.1"/>
    <property type="molecule type" value="Genomic_DNA"/>
</dbReference>
<proteinExistence type="predicted"/>
<dbReference type="Proteomes" id="UP001341840">
    <property type="component" value="Unassembled WGS sequence"/>
</dbReference>
<organism evidence="1 2">
    <name type="scientific">Stylosanthes scabra</name>
    <dbReference type="NCBI Taxonomy" id="79078"/>
    <lineage>
        <taxon>Eukaryota</taxon>
        <taxon>Viridiplantae</taxon>
        <taxon>Streptophyta</taxon>
        <taxon>Embryophyta</taxon>
        <taxon>Tracheophyta</taxon>
        <taxon>Spermatophyta</taxon>
        <taxon>Magnoliopsida</taxon>
        <taxon>eudicotyledons</taxon>
        <taxon>Gunneridae</taxon>
        <taxon>Pentapetalae</taxon>
        <taxon>rosids</taxon>
        <taxon>fabids</taxon>
        <taxon>Fabales</taxon>
        <taxon>Fabaceae</taxon>
        <taxon>Papilionoideae</taxon>
        <taxon>50 kb inversion clade</taxon>
        <taxon>dalbergioids sensu lato</taxon>
        <taxon>Dalbergieae</taxon>
        <taxon>Pterocarpus clade</taxon>
        <taxon>Stylosanthes</taxon>
    </lineage>
</organism>
<reference evidence="1 2" key="1">
    <citation type="journal article" date="2023" name="Plants (Basel)">
        <title>Bridging the Gap: Combining Genomics and Transcriptomics Approaches to Understand Stylosanthes scabra, an Orphan Legume from the Brazilian Caatinga.</title>
        <authorList>
            <person name="Ferreira-Neto J.R.C."/>
            <person name="da Silva M.D."/>
            <person name="Binneck E."/>
            <person name="de Melo N.F."/>
            <person name="da Silva R.H."/>
            <person name="de Melo A.L.T.M."/>
            <person name="Pandolfi V."/>
            <person name="Bustamante F.O."/>
            <person name="Brasileiro-Vidal A.C."/>
            <person name="Benko-Iseppon A.M."/>
        </authorList>
    </citation>
    <scope>NUCLEOTIDE SEQUENCE [LARGE SCALE GENOMIC DNA]</scope>
    <source>
        <tissue evidence="1">Leaves</tissue>
    </source>
</reference>
<keyword evidence="2" id="KW-1185">Reference proteome</keyword>
<protein>
    <submittedName>
        <fullName evidence="1">Uncharacterized protein</fullName>
    </submittedName>
</protein>
<evidence type="ECO:0000313" key="1">
    <source>
        <dbReference type="EMBL" id="MED6193332.1"/>
    </source>
</evidence>
<sequence length="101" mass="11006">MTLPSSSSCCHEFNETGFVVGNHRTRLHAAPKDPCLLIVAHSPDVLATIGSGVSLNGSDLSTRLNLCVNHSFILAVRFFIRIHSSDSATCRNIQKRTVLFP</sequence>
<comment type="caution">
    <text evidence="1">The sequence shown here is derived from an EMBL/GenBank/DDBJ whole genome shotgun (WGS) entry which is preliminary data.</text>
</comment>
<evidence type="ECO:0000313" key="2">
    <source>
        <dbReference type="Proteomes" id="UP001341840"/>
    </source>
</evidence>
<accession>A0ABU6X6T5</accession>
<gene>
    <name evidence="1" type="ORF">PIB30_018274</name>
</gene>
<name>A0ABU6X6T5_9FABA</name>